<evidence type="ECO:0000256" key="4">
    <source>
        <dbReference type="PROSITE-ProRule" id="PRU00409"/>
    </source>
</evidence>
<dbReference type="GO" id="GO:0009432">
    <property type="term" value="P:SOS response"/>
    <property type="evidence" value="ECO:0007669"/>
    <property type="project" value="TreeGrafter"/>
</dbReference>
<dbReference type="InterPro" id="IPR004666">
    <property type="entry name" value="Rp_bS6_RimK/Lys_biosynth_LsyX"/>
</dbReference>
<evidence type="ECO:0000256" key="1">
    <source>
        <dbReference type="ARBA" id="ARBA00022723"/>
    </source>
</evidence>
<evidence type="ECO:0000259" key="5">
    <source>
        <dbReference type="PROSITE" id="PS50975"/>
    </source>
</evidence>
<dbReference type="SUPFAM" id="SSF56059">
    <property type="entry name" value="Glutathione synthetase ATP-binding domain-like"/>
    <property type="match status" value="1"/>
</dbReference>
<dbReference type="PROSITE" id="PS50975">
    <property type="entry name" value="ATP_GRASP"/>
    <property type="match status" value="1"/>
</dbReference>
<gene>
    <name evidence="6" type="ORF">FHS38_005800</name>
</gene>
<name>A0A7W7LGP3_STRNE</name>
<dbReference type="Pfam" id="PF22626">
    <property type="entry name" value="LysX_preATP_grasp"/>
    <property type="match status" value="1"/>
</dbReference>
<dbReference type="Pfam" id="PF08443">
    <property type="entry name" value="RimK"/>
    <property type="match status" value="1"/>
</dbReference>
<keyword evidence="6" id="KW-0436">Ligase</keyword>
<dbReference type="InterPro" id="IPR054562">
    <property type="entry name" value="LysX/ArgX_preATP_grasp"/>
</dbReference>
<dbReference type="EMBL" id="JACHJG010000014">
    <property type="protein sequence ID" value="MBB4889724.1"/>
    <property type="molecule type" value="Genomic_DNA"/>
</dbReference>
<keyword evidence="3 4" id="KW-0067">ATP-binding</keyword>
<dbReference type="InterPro" id="IPR013815">
    <property type="entry name" value="ATP_grasp_subdomain_1"/>
</dbReference>
<dbReference type="PANTHER" id="PTHR21621:SF0">
    <property type="entry name" value="BETA-CITRYLGLUTAMATE SYNTHASE B-RELATED"/>
    <property type="match status" value="1"/>
</dbReference>
<keyword evidence="1" id="KW-0479">Metal-binding</keyword>
<reference evidence="6 7" key="1">
    <citation type="submission" date="2020-08" db="EMBL/GenBank/DDBJ databases">
        <title>Genomic Encyclopedia of Type Strains, Phase III (KMG-III): the genomes of soil and plant-associated and newly described type strains.</title>
        <authorList>
            <person name="Whitman W."/>
        </authorList>
    </citation>
    <scope>NUCLEOTIDE SEQUENCE [LARGE SCALE GENOMIC DNA]</scope>
    <source>
        <strain evidence="6 7">CECT 3265</strain>
    </source>
</reference>
<dbReference type="AlphaFoldDB" id="A0A7W7LGP3"/>
<evidence type="ECO:0000256" key="3">
    <source>
        <dbReference type="ARBA" id="ARBA00022840"/>
    </source>
</evidence>
<evidence type="ECO:0000313" key="6">
    <source>
        <dbReference type="EMBL" id="MBB4889724.1"/>
    </source>
</evidence>
<dbReference type="Gene3D" id="3.40.50.20">
    <property type="match status" value="1"/>
</dbReference>
<dbReference type="Proteomes" id="UP000556436">
    <property type="component" value="Unassembled WGS sequence"/>
</dbReference>
<dbReference type="GO" id="GO:0005524">
    <property type="term" value="F:ATP binding"/>
    <property type="evidence" value="ECO:0007669"/>
    <property type="project" value="UniProtKB-UniRule"/>
</dbReference>
<organism evidence="6 7">
    <name type="scientific">Streptomyces netropsis</name>
    <name type="common">Streptoverticillium netropsis</name>
    <dbReference type="NCBI Taxonomy" id="55404"/>
    <lineage>
        <taxon>Bacteria</taxon>
        <taxon>Bacillati</taxon>
        <taxon>Actinomycetota</taxon>
        <taxon>Actinomycetes</taxon>
        <taxon>Kitasatosporales</taxon>
        <taxon>Streptomycetaceae</taxon>
        <taxon>Streptomyces</taxon>
    </lineage>
</organism>
<dbReference type="Gene3D" id="3.30.470.20">
    <property type="entry name" value="ATP-grasp fold, B domain"/>
    <property type="match status" value="1"/>
</dbReference>
<sequence length="288" mass="30940">MSRAVPFAVLASRVRASEKSILEAFGRRGIAHRHIDSREWWHQLGDRGPRPIVLNREIGLARATYAAHALESAGATVVNSARATELCGDKWRTSAALVEAGLPTPRTALGLTPEAALTALETIGYPAVVKPLQGSWGRLVAALPDRQTAETVLEYVAALPSPQARIVYLQEWMAKPGRDIRVVVVGGEALAATYRRSEDWRTNVARGAVSELCTLTPDIAKLAVMAAQAVEAEIAGVDLIEDETGEVLVLEVNHGVEFSGLQQALGDTVSVADRIVDHLLTKSRSCSE</sequence>
<dbReference type="EC" id="6.3.2.43" evidence="6"/>
<keyword evidence="7" id="KW-1185">Reference proteome</keyword>
<keyword evidence="2 4" id="KW-0547">Nucleotide-binding</keyword>
<evidence type="ECO:0000313" key="7">
    <source>
        <dbReference type="Proteomes" id="UP000556436"/>
    </source>
</evidence>
<proteinExistence type="predicted"/>
<dbReference type="RefSeq" id="WP_184738387.1">
    <property type="nucleotide sequence ID" value="NZ_JACHJG010000014.1"/>
</dbReference>
<dbReference type="SUPFAM" id="SSF52440">
    <property type="entry name" value="PreATP-grasp domain"/>
    <property type="match status" value="1"/>
</dbReference>
<dbReference type="GO" id="GO:0018169">
    <property type="term" value="F:ribosomal S6-glutamic acid ligase activity"/>
    <property type="evidence" value="ECO:0007669"/>
    <property type="project" value="TreeGrafter"/>
</dbReference>
<accession>A0A7W7LGP3</accession>
<comment type="caution">
    <text evidence="6">The sequence shown here is derived from an EMBL/GenBank/DDBJ whole genome shotgun (WGS) entry which is preliminary data.</text>
</comment>
<protein>
    <submittedName>
        <fullName evidence="6">[lysine-biosynthesis-protein LysW]--L-2-aminoadipate ligase</fullName>
        <ecNumber evidence="6">6.3.2.43</ecNumber>
    </submittedName>
</protein>
<dbReference type="GO" id="GO:0005737">
    <property type="term" value="C:cytoplasm"/>
    <property type="evidence" value="ECO:0007669"/>
    <property type="project" value="TreeGrafter"/>
</dbReference>
<dbReference type="InterPro" id="IPR013651">
    <property type="entry name" value="ATP-grasp_RimK-type"/>
</dbReference>
<dbReference type="InterPro" id="IPR011761">
    <property type="entry name" value="ATP-grasp"/>
</dbReference>
<dbReference type="PANTHER" id="PTHR21621">
    <property type="entry name" value="RIBOSOMAL PROTEIN S6 MODIFICATION PROTEIN"/>
    <property type="match status" value="1"/>
</dbReference>
<feature type="domain" description="ATP-grasp" evidence="5">
    <location>
        <begin position="94"/>
        <end position="280"/>
    </location>
</feature>
<dbReference type="NCBIfam" id="TIGR00768">
    <property type="entry name" value="rimK_fam"/>
    <property type="match status" value="1"/>
</dbReference>
<dbReference type="GO" id="GO:0046872">
    <property type="term" value="F:metal ion binding"/>
    <property type="evidence" value="ECO:0007669"/>
    <property type="project" value="UniProtKB-KW"/>
</dbReference>
<dbReference type="InterPro" id="IPR016185">
    <property type="entry name" value="PreATP-grasp_dom_sf"/>
</dbReference>
<evidence type="ECO:0000256" key="2">
    <source>
        <dbReference type="ARBA" id="ARBA00022741"/>
    </source>
</evidence>
<dbReference type="Gene3D" id="3.30.1490.20">
    <property type="entry name" value="ATP-grasp fold, A domain"/>
    <property type="match status" value="1"/>
</dbReference>